<evidence type="ECO:0000256" key="2">
    <source>
        <dbReference type="ARBA" id="ARBA00023015"/>
    </source>
</evidence>
<dbReference type="InterPro" id="IPR001138">
    <property type="entry name" value="Zn2Cys6_DnaBD"/>
</dbReference>
<evidence type="ECO:0000256" key="5">
    <source>
        <dbReference type="ARBA" id="ARBA00023242"/>
    </source>
</evidence>
<feature type="compositionally biased region" description="Low complexity" evidence="6">
    <location>
        <begin position="179"/>
        <end position="202"/>
    </location>
</feature>
<feature type="domain" description="Zn(2)-C6 fungal-type" evidence="7">
    <location>
        <begin position="79"/>
        <end position="113"/>
    </location>
</feature>
<reference evidence="8" key="1">
    <citation type="submission" date="2014-08" db="EMBL/GenBank/DDBJ databases">
        <authorList>
            <person name="Sharma Rahul"/>
            <person name="Thines Marco"/>
        </authorList>
    </citation>
    <scope>NUCLEOTIDE SEQUENCE</scope>
</reference>
<dbReference type="CDD" id="cd00067">
    <property type="entry name" value="GAL4"/>
    <property type="match status" value="1"/>
</dbReference>
<feature type="compositionally biased region" description="Low complexity" evidence="6">
    <location>
        <begin position="134"/>
        <end position="143"/>
    </location>
</feature>
<feature type="compositionally biased region" description="Low complexity" evidence="6">
    <location>
        <begin position="279"/>
        <end position="289"/>
    </location>
</feature>
<feature type="region of interest" description="Disordered" evidence="6">
    <location>
        <begin position="279"/>
        <end position="315"/>
    </location>
</feature>
<feature type="compositionally biased region" description="Low complexity" evidence="6">
    <location>
        <begin position="209"/>
        <end position="220"/>
    </location>
</feature>
<dbReference type="GO" id="GO:0008270">
    <property type="term" value="F:zinc ion binding"/>
    <property type="evidence" value="ECO:0007669"/>
    <property type="project" value="InterPro"/>
</dbReference>
<keyword evidence="4" id="KW-0804">Transcription</keyword>
<evidence type="ECO:0000256" key="4">
    <source>
        <dbReference type="ARBA" id="ARBA00023163"/>
    </source>
</evidence>
<keyword evidence="1" id="KW-0479">Metal-binding</keyword>
<feature type="region of interest" description="Disordered" evidence="6">
    <location>
        <begin position="863"/>
        <end position="898"/>
    </location>
</feature>
<dbReference type="CDD" id="cd12148">
    <property type="entry name" value="fungal_TF_MHR"/>
    <property type="match status" value="1"/>
</dbReference>
<evidence type="ECO:0000256" key="3">
    <source>
        <dbReference type="ARBA" id="ARBA00023125"/>
    </source>
</evidence>
<evidence type="ECO:0000259" key="7">
    <source>
        <dbReference type="PROSITE" id="PS50048"/>
    </source>
</evidence>
<dbReference type="InterPro" id="IPR036864">
    <property type="entry name" value="Zn2-C6_fun-type_DNA-bd_sf"/>
</dbReference>
<feature type="region of interest" description="Disordered" evidence="6">
    <location>
        <begin position="240"/>
        <end position="267"/>
    </location>
</feature>
<keyword evidence="5" id="KW-0539">Nucleus</keyword>
<dbReference type="SUPFAM" id="SSF57701">
    <property type="entry name" value="Zn2/Cys6 DNA-binding domain"/>
    <property type="match status" value="1"/>
</dbReference>
<organism evidence="8">
    <name type="scientific">Phaffia rhodozyma</name>
    <name type="common">Yeast</name>
    <name type="synonym">Xanthophyllomyces dendrorhous</name>
    <dbReference type="NCBI Taxonomy" id="264483"/>
    <lineage>
        <taxon>Eukaryota</taxon>
        <taxon>Fungi</taxon>
        <taxon>Dikarya</taxon>
        <taxon>Basidiomycota</taxon>
        <taxon>Agaricomycotina</taxon>
        <taxon>Tremellomycetes</taxon>
        <taxon>Cystofilobasidiales</taxon>
        <taxon>Mrakiaceae</taxon>
        <taxon>Phaffia</taxon>
    </lineage>
</organism>
<feature type="compositionally biased region" description="Basic and acidic residues" evidence="6">
    <location>
        <begin position="69"/>
        <end position="80"/>
    </location>
</feature>
<dbReference type="AlphaFoldDB" id="A0A0F7SK83"/>
<dbReference type="PROSITE" id="PS00463">
    <property type="entry name" value="ZN2_CY6_FUNGAL_1"/>
    <property type="match status" value="1"/>
</dbReference>
<dbReference type="Pfam" id="PF04082">
    <property type="entry name" value="Fungal_trans"/>
    <property type="match status" value="1"/>
</dbReference>
<keyword evidence="2" id="KW-0805">Transcription regulation</keyword>
<sequence>MDASVLVSLSPSKKRKLIASPQLATIDALPALSVNTSPFPSSNKQKPVISPSVLTPVLTGPGSPPSESSAEKRTKTSRACDKCRSSKTRCDILPNSEPPVCKHCLNAQVECTFFLPITETRFKKKRGSESAAAVAASTSSAASQVLSRERKSSLATPDTSGEDLPTRSPPTDDRWPGNQQQQQHRSGSSSASSIAPSASTSAIVTHGRAGSSTTSSFPPSASGISNLAFSAVPNQPHYAPASHPYSIHPSPKPSSFPDQHPFSAASPYASQTYSPYQLSVSAPNNLSPANPSPSIPNPPKIVPRSSNEGPRLARVQGPTSVPFLLHSSASLPAGSFSEYDLKHHTFYEIGAEGDGLIKVYDPSSEENGDHLAGLAGKQPCSRFGDNGGASKLTPAVFESLLNIYFTTISPLFPVITKHEFLDLPSPPPLLLYAICGVAATRRDIPREIFQELRKIINGIIKKNDVLSEISLVNVQSLLVLSTVGDLHKVEVNLGGAVANIRLGVAVRMAQELGLHRDEIKKTDHLSDQARLEERAFLELKRRVWSCCVIMDRWYAASLGVPILIDLHDCDVLLPDPFEVPLPDRISDPACQGAPYLFLSEFLKLSILLGKVTKTIYGPMGLAHTNDQQLNDLLRELRFWRSSLAPALQFQGPHTGLQAGLLQVFYTAILFLFWRVHQRISYEGPRHLTFCLDISSWTECFSLSKEAIFWLDANDSALDTFFVTSYSATSIALIQYHTWARRKDPAALEALKTLSGTCRRWETAVQPEHMSIRRRTVEVMSLLYNAALHAHSPHARGRGSFGNHGQHPHQANNKRLNPTHGVRNNRPDLHEAVSFKADRSLPGGGVFMAADALKKQLDESGVLQGTIEPSDRPSPAGGSRSESVRISGQEQEPNGVDFGVLGTGSGWNFNPDIKTGNLVGFVPPMPTPGLPSLTIENGMVSGSSSGSGQSPDSGLGMGSGTNMEMRLGQAHRTGSGEAESGLQGTPSSNWSDEFLVSGVPNQMFDWPSWDSFFSQFSAETAQSASPLTNVPNSF</sequence>
<dbReference type="InterPro" id="IPR050797">
    <property type="entry name" value="Carb_Metab_Trans_Reg"/>
</dbReference>
<dbReference type="InterPro" id="IPR007219">
    <property type="entry name" value="XnlR_reg_dom"/>
</dbReference>
<dbReference type="SMART" id="SM00066">
    <property type="entry name" value="GAL4"/>
    <property type="match status" value="1"/>
</dbReference>
<dbReference type="GO" id="GO:0000981">
    <property type="term" value="F:DNA-binding transcription factor activity, RNA polymerase II-specific"/>
    <property type="evidence" value="ECO:0007669"/>
    <property type="project" value="InterPro"/>
</dbReference>
<feature type="region of interest" description="Disordered" evidence="6">
    <location>
        <begin position="793"/>
        <end position="825"/>
    </location>
</feature>
<feature type="compositionally biased region" description="Polar residues" evidence="6">
    <location>
        <begin position="879"/>
        <end position="891"/>
    </location>
</feature>
<protein>
    <submittedName>
        <fullName evidence="8">Zn(2)-C6 fungal-type DNA-binding domain</fullName>
    </submittedName>
</protein>
<dbReference type="Pfam" id="PF00172">
    <property type="entry name" value="Zn_clus"/>
    <property type="match status" value="1"/>
</dbReference>
<dbReference type="SMART" id="SM00906">
    <property type="entry name" value="Fungal_trans"/>
    <property type="match status" value="1"/>
</dbReference>
<dbReference type="GO" id="GO:0006351">
    <property type="term" value="P:DNA-templated transcription"/>
    <property type="evidence" value="ECO:0007669"/>
    <property type="project" value="InterPro"/>
</dbReference>
<feature type="compositionally biased region" description="Low complexity" evidence="6">
    <location>
        <begin position="937"/>
        <end position="953"/>
    </location>
</feature>
<evidence type="ECO:0000313" key="8">
    <source>
        <dbReference type="EMBL" id="CED82542.1"/>
    </source>
</evidence>
<dbReference type="EMBL" id="LN483124">
    <property type="protein sequence ID" value="CED82542.1"/>
    <property type="molecule type" value="Genomic_DNA"/>
</dbReference>
<keyword evidence="3 8" id="KW-0238">DNA-binding</keyword>
<proteinExistence type="predicted"/>
<dbReference type="Gene3D" id="4.10.240.10">
    <property type="entry name" value="Zn(2)-C6 fungal-type DNA-binding domain"/>
    <property type="match status" value="1"/>
</dbReference>
<feature type="region of interest" description="Disordered" evidence="6">
    <location>
        <begin position="35"/>
        <end position="80"/>
    </location>
</feature>
<dbReference type="PROSITE" id="PS50048">
    <property type="entry name" value="ZN2_CY6_FUNGAL_2"/>
    <property type="match status" value="1"/>
</dbReference>
<feature type="compositionally biased region" description="Pro residues" evidence="6">
    <location>
        <begin position="290"/>
        <end position="301"/>
    </location>
</feature>
<feature type="compositionally biased region" description="Polar residues" evidence="6">
    <location>
        <begin position="35"/>
        <end position="45"/>
    </location>
</feature>
<feature type="region of interest" description="Disordered" evidence="6">
    <location>
        <begin position="134"/>
        <end position="220"/>
    </location>
</feature>
<dbReference type="PANTHER" id="PTHR31668">
    <property type="entry name" value="GLUCOSE TRANSPORT TRANSCRIPTION REGULATOR RGT1-RELATED-RELATED"/>
    <property type="match status" value="1"/>
</dbReference>
<evidence type="ECO:0000256" key="1">
    <source>
        <dbReference type="ARBA" id="ARBA00022723"/>
    </source>
</evidence>
<dbReference type="PANTHER" id="PTHR31668:SF26">
    <property type="entry name" value="GLUCOSE TRANSPORT TRANSCRIPTION REGULATOR RGT1-RELATED"/>
    <property type="match status" value="1"/>
</dbReference>
<dbReference type="GO" id="GO:0003677">
    <property type="term" value="F:DNA binding"/>
    <property type="evidence" value="ECO:0007669"/>
    <property type="project" value="UniProtKB-KW"/>
</dbReference>
<feature type="region of interest" description="Disordered" evidence="6">
    <location>
        <begin position="937"/>
        <end position="988"/>
    </location>
</feature>
<evidence type="ECO:0000256" key="6">
    <source>
        <dbReference type="SAM" id="MobiDB-lite"/>
    </source>
</evidence>
<accession>A0A0F7SK83</accession>
<name>A0A0F7SK83_PHARH</name>